<comment type="caution">
    <text evidence="3">The sequence shown here is derived from an EMBL/GenBank/DDBJ whole genome shotgun (WGS) entry which is preliminary data.</text>
</comment>
<evidence type="ECO:0000256" key="1">
    <source>
        <dbReference type="ARBA" id="ARBA00004123"/>
    </source>
</evidence>
<organism evidence="3 4">
    <name type="scientific">Stichopus japonicus</name>
    <name type="common">Sea cucumber</name>
    <dbReference type="NCBI Taxonomy" id="307972"/>
    <lineage>
        <taxon>Eukaryota</taxon>
        <taxon>Metazoa</taxon>
        <taxon>Echinodermata</taxon>
        <taxon>Eleutherozoa</taxon>
        <taxon>Echinozoa</taxon>
        <taxon>Holothuroidea</taxon>
        <taxon>Aspidochirotacea</taxon>
        <taxon>Aspidochirotida</taxon>
        <taxon>Stichopodidae</taxon>
        <taxon>Apostichopus</taxon>
    </lineage>
</organism>
<dbReference type="GO" id="GO:0005634">
    <property type="term" value="C:nucleus"/>
    <property type="evidence" value="ECO:0007669"/>
    <property type="project" value="UniProtKB-SubCell"/>
</dbReference>
<dbReference type="InterPro" id="IPR033053">
    <property type="entry name" value="Hir3/CABIN1"/>
</dbReference>
<dbReference type="EMBL" id="MRZV01002266">
    <property type="protein sequence ID" value="PIK34152.1"/>
    <property type="molecule type" value="Genomic_DNA"/>
</dbReference>
<evidence type="ECO:0000313" key="4">
    <source>
        <dbReference type="Proteomes" id="UP000230750"/>
    </source>
</evidence>
<keyword evidence="4" id="KW-1185">Reference proteome</keyword>
<protein>
    <submittedName>
        <fullName evidence="3">Putative calcineurin-binding protein cabin-1-like</fullName>
    </submittedName>
</protein>
<dbReference type="GO" id="GO:0006325">
    <property type="term" value="P:chromatin organization"/>
    <property type="evidence" value="ECO:0007669"/>
    <property type="project" value="InterPro"/>
</dbReference>
<sequence length="374" mass="42296">MKKTAHVTNVVICFHKILKELWEDVQGLDDFQAKVSVMETVDKFFELLVGPLSEFPLFLRDTYHSAIVQLTHLQIELISWSMENFEVTVEGVPLPLAPQCTHGSFFTISLKEQKLEEKKIPSGMETDTMETDDRSNSPVPLLPSSIMLLDTAHEYLGRKSWCCNSSGALLKLTADILSGELEKIPEETHPFSEDIQQSLEQCFYCLYGHPHKRTKAKHLQDHGVEEVPLTWSYGKCMFAYFKPKMLPEFDGYKTSSMSGDLENLFLRITKVIPSGERPEDSVEKIHAYIDGSSDDVPTLSAGVSPNSPVVTEIFYLLADYYFKNKEFGKANRFYINDICFCPNRLDSWAGLALAKSGRLELKLNSCDAKLRAGL</sequence>
<dbReference type="Proteomes" id="UP000230750">
    <property type="component" value="Unassembled WGS sequence"/>
</dbReference>
<dbReference type="GO" id="GO:0031491">
    <property type="term" value="F:nucleosome binding"/>
    <property type="evidence" value="ECO:0007669"/>
    <property type="project" value="TreeGrafter"/>
</dbReference>
<dbReference type="STRING" id="307972.A0A2G8JEJ1"/>
<dbReference type="OrthoDB" id="77564at2759"/>
<proteinExistence type="predicted"/>
<reference evidence="3 4" key="1">
    <citation type="journal article" date="2017" name="PLoS Biol.">
        <title>The sea cucumber genome provides insights into morphological evolution and visceral regeneration.</title>
        <authorList>
            <person name="Zhang X."/>
            <person name="Sun L."/>
            <person name="Yuan J."/>
            <person name="Sun Y."/>
            <person name="Gao Y."/>
            <person name="Zhang L."/>
            <person name="Li S."/>
            <person name="Dai H."/>
            <person name="Hamel J.F."/>
            <person name="Liu C."/>
            <person name="Yu Y."/>
            <person name="Liu S."/>
            <person name="Lin W."/>
            <person name="Guo K."/>
            <person name="Jin S."/>
            <person name="Xu P."/>
            <person name="Storey K.B."/>
            <person name="Huan P."/>
            <person name="Zhang T."/>
            <person name="Zhou Y."/>
            <person name="Zhang J."/>
            <person name="Lin C."/>
            <person name="Li X."/>
            <person name="Xing L."/>
            <person name="Huo D."/>
            <person name="Sun M."/>
            <person name="Wang L."/>
            <person name="Mercier A."/>
            <person name="Li F."/>
            <person name="Yang H."/>
            <person name="Xiang J."/>
        </authorList>
    </citation>
    <scope>NUCLEOTIDE SEQUENCE [LARGE SCALE GENOMIC DNA]</scope>
    <source>
        <strain evidence="3">Shaxun</strain>
        <tissue evidence="3">Muscle</tissue>
    </source>
</reference>
<evidence type="ECO:0000256" key="2">
    <source>
        <dbReference type="ARBA" id="ARBA00023242"/>
    </source>
</evidence>
<accession>A0A2G8JEJ1</accession>
<evidence type="ECO:0000313" key="3">
    <source>
        <dbReference type="EMBL" id="PIK34152.1"/>
    </source>
</evidence>
<keyword evidence="2" id="KW-0539">Nucleus</keyword>
<dbReference type="PANTHER" id="PTHR15502:SF7">
    <property type="entry name" value="CALCINEURIN-BINDING PROTEIN CABIN-1"/>
    <property type="match status" value="1"/>
</dbReference>
<dbReference type="PANTHER" id="PTHR15502">
    <property type="entry name" value="CALCINEURIN-BINDING PROTEIN CABIN 1-RELATED"/>
    <property type="match status" value="1"/>
</dbReference>
<gene>
    <name evidence="3" type="ORF">BSL78_29021</name>
</gene>
<comment type="subcellular location">
    <subcellularLocation>
        <location evidence="1">Nucleus</location>
    </subcellularLocation>
</comment>
<name>A0A2G8JEJ1_STIJA</name>
<dbReference type="AlphaFoldDB" id="A0A2G8JEJ1"/>